<accession>A0A127P505</accession>
<name>A0A127P505_9BURK</name>
<sequence>MSDRYNGTAARAGCTITITQQYDKPAIAAAGLEKPRQ</sequence>
<proteinExistence type="predicted"/>
<dbReference type="Proteomes" id="UP000072421">
    <property type="component" value="Chromosome"/>
</dbReference>
<dbReference type="EMBL" id="CP013232">
    <property type="protein sequence ID" value="AMO92793.1"/>
    <property type="molecule type" value="Genomic_DNA"/>
</dbReference>
<reference evidence="1 2" key="1">
    <citation type="submission" date="2015-11" db="EMBL/GenBank/DDBJ databases">
        <title>Exploring the genomic traits of fungus-feeding bacterial genus Collimonas.</title>
        <authorList>
            <person name="Song C."/>
            <person name="Schmidt R."/>
            <person name="de Jager V."/>
            <person name="Krzyzanowska D."/>
            <person name="Jongedijk E."/>
            <person name="Cankar K."/>
            <person name="Beekwilder J."/>
            <person name="van Veen A."/>
            <person name="de Boer W."/>
            <person name="van Veen J.A."/>
            <person name="Garbeva P."/>
        </authorList>
    </citation>
    <scope>NUCLEOTIDE SEQUENCE [LARGE SCALE GENOMIC DNA]</scope>
    <source>
        <strain evidence="1 2">Ter6</strain>
    </source>
</reference>
<organism evidence="1">
    <name type="scientific">Collimonas fungivorans</name>
    <dbReference type="NCBI Taxonomy" id="158899"/>
    <lineage>
        <taxon>Bacteria</taxon>
        <taxon>Pseudomonadati</taxon>
        <taxon>Pseudomonadota</taxon>
        <taxon>Betaproteobacteria</taxon>
        <taxon>Burkholderiales</taxon>
        <taxon>Oxalobacteraceae</taxon>
        <taxon>Collimonas</taxon>
    </lineage>
</organism>
<dbReference type="AlphaFoldDB" id="A0A127P505"/>
<evidence type="ECO:0000313" key="2">
    <source>
        <dbReference type="Proteomes" id="UP000072421"/>
    </source>
</evidence>
<protein>
    <submittedName>
        <fullName evidence="1">Uncharacterized protein</fullName>
    </submittedName>
</protein>
<gene>
    <name evidence="1" type="ORF">CFter6_0062</name>
</gene>
<evidence type="ECO:0000313" key="1">
    <source>
        <dbReference type="EMBL" id="AMO92793.1"/>
    </source>
</evidence>
<dbReference type="PATRIC" id="fig|158899.10.peg.62"/>